<name>A0A0F9C0G9_9ZZZZ</name>
<feature type="non-terminal residue" evidence="1">
    <location>
        <position position="188"/>
    </location>
</feature>
<dbReference type="EMBL" id="LAZR01046640">
    <property type="protein sequence ID" value="KKK96069.1"/>
    <property type="molecule type" value="Genomic_DNA"/>
</dbReference>
<sequence>MSVASTSKGRHFKFEKPAFGVYLTGAFSTQKVLYVKGHKSSGANNLVRVDDNTRSLAGGARTMDVTCKQTTNVLTGTNTALRASGENGVASMTGTVQGFDARAANREDSSSGTLMGATIQALAKGKTIGTIRGVEIISDNTEGTGTLTTQVGIRLRVIGAGTVTNGPWGLQIVNDSESALAAAKPLKA</sequence>
<comment type="caution">
    <text evidence="1">The sequence shown here is derived from an EMBL/GenBank/DDBJ whole genome shotgun (WGS) entry which is preliminary data.</text>
</comment>
<dbReference type="AlphaFoldDB" id="A0A0F9C0G9"/>
<gene>
    <name evidence="1" type="ORF">LCGC14_2666500</name>
</gene>
<organism evidence="1">
    <name type="scientific">marine sediment metagenome</name>
    <dbReference type="NCBI Taxonomy" id="412755"/>
    <lineage>
        <taxon>unclassified sequences</taxon>
        <taxon>metagenomes</taxon>
        <taxon>ecological metagenomes</taxon>
    </lineage>
</organism>
<accession>A0A0F9C0G9</accession>
<reference evidence="1" key="1">
    <citation type="journal article" date="2015" name="Nature">
        <title>Complex archaea that bridge the gap between prokaryotes and eukaryotes.</title>
        <authorList>
            <person name="Spang A."/>
            <person name="Saw J.H."/>
            <person name="Jorgensen S.L."/>
            <person name="Zaremba-Niedzwiedzka K."/>
            <person name="Martijn J."/>
            <person name="Lind A.E."/>
            <person name="van Eijk R."/>
            <person name="Schleper C."/>
            <person name="Guy L."/>
            <person name="Ettema T.J."/>
        </authorList>
    </citation>
    <scope>NUCLEOTIDE SEQUENCE</scope>
</reference>
<protein>
    <submittedName>
        <fullName evidence="1">Uncharacterized protein</fullName>
    </submittedName>
</protein>
<evidence type="ECO:0000313" key="1">
    <source>
        <dbReference type="EMBL" id="KKK96069.1"/>
    </source>
</evidence>
<proteinExistence type="predicted"/>